<dbReference type="AlphaFoldDB" id="A0A1X7NJ97"/>
<dbReference type="RefSeq" id="WP_085560042.1">
    <property type="nucleotide sequence ID" value="NZ_FOAH01000012.1"/>
</dbReference>
<evidence type="ECO:0008006" key="3">
    <source>
        <dbReference type="Google" id="ProtNLM"/>
    </source>
</evidence>
<keyword evidence="2" id="KW-1185">Reference proteome</keyword>
<protein>
    <recommendedName>
        <fullName evidence="3">DUF1836 domain-containing protein</fullName>
    </recommendedName>
</protein>
<reference evidence="1 2" key="1">
    <citation type="submission" date="2017-04" db="EMBL/GenBank/DDBJ databases">
        <authorList>
            <person name="Afonso C.L."/>
            <person name="Miller P.J."/>
            <person name="Scott M.A."/>
            <person name="Spackman E."/>
            <person name="Goraichik I."/>
            <person name="Dimitrov K.M."/>
            <person name="Suarez D.L."/>
            <person name="Swayne D.E."/>
        </authorList>
    </citation>
    <scope>NUCLEOTIDE SEQUENCE [LARGE SCALE GENOMIC DNA]</scope>
    <source>
        <strain evidence="1 2">LMG26642</strain>
    </source>
</reference>
<sequence>MNDLERELFDWTKEIAEFHFPRWEELPDFDLYMDQVLNLIDNYLYVLKEDKQSKIITASMVNNYVKLDLIPAPVKKRYNKKHLAYLIAISVLKQVLTISEVKEGILYQASVSGIREAYDLFCTEQEDALSAIASHIEIDKNQPLPLLPNNTEIEILVVRTSCIAVASKITTQKVLALVKKNKTDKSQVEKNKKK</sequence>
<organism evidence="1 2">
    <name type="scientific">Carnobacterium iners</name>
    <dbReference type="NCBI Taxonomy" id="1073423"/>
    <lineage>
        <taxon>Bacteria</taxon>
        <taxon>Bacillati</taxon>
        <taxon>Bacillota</taxon>
        <taxon>Bacilli</taxon>
        <taxon>Lactobacillales</taxon>
        <taxon>Carnobacteriaceae</taxon>
        <taxon>Carnobacterium</taxon>
    </lineage>
</organism>
<evidence type="ECO:0000313" key="1">
    <source>
        <dbReference type="EMBL" id="SMH37235.1"/>
    </source>
</evidence>
<dbReference type="PANTHER" id="PTHR40056:SF1">
    <property type="entry name" value="DUF1836 DOMAIN-CONTAINING PROTEIN"/>
    <property type="match status" value="1"/>
</dbReference>
<evidence type="ECO:0000313" key="2">
    <source>
        <dbReference type="Proteomes" id="UP000193435"/>
    </source>
</evidence>
<dbReference type="Pfam" id="PF08876">
    <property type="entry name" value="DUF1836"/>
    <property type="match status" value="1"/>
</dbReference>
<proteinExistence type="predicted"/>
<dbReference type="OrthoDB" id="3191472at2"/>
<dbReference type="STRING" id="1073423.SAMN04488700_1967"/>
<dbReference type="Proteomes" id="UP000193435">
    <property type="component" value="Unassembled WGS sequence"/>
</dbReference>
<dbReference type="PANTHER" id="PTHR40056">
    <property type="entry name" value="HYPOTHETICAL CYTOSOLIC PROTEIN"/>
    <property type="match status" value="1"/>
</dbReference>
<accession>A0A1X7NJ97</accession>
<dbReference type="InterPro" id="IPR014975">
    <property type="entry name" value="DUF1836"/>
</dbReference>
<gene>
    <name evidence="1" type="ORF">SAMN04488700_1967</name>
</gene>
<name>A0A1X7NJ97_9LACT</name>
<dbReference type="EMBL" id="FXBJ01000002">
    <property type="protein sequence ID" value="SMH37235.1"/>
    <property type="molecule type" value="Genomic_DNA"/>
</dbReference>